<dbReference type="Proteomes" id="UP000662747">
    <property type="component" value="Chromosome"/>
</dbReference>
<reference evidence="1 2" key="1">
    <citation type="submission" date="2021-02" db="EMBL/GenBank/DDBJ databases">
        <title>De Novo genome assembly of isolated myxobacteria.</title>
        <authorList>
            <person name="Stevens D.C."/>
        </authorList>
    </citation>
    <scope>NUCLEOTIDE SEQUENCE [LARGE SCALE GENOMIC DNA]</scope>
    <source>
        <strain evidence="2">SCPEA02</strain>
    </source>
</reference>
<accession>A0ABX7NSS7</accession>
<proteinExistence type="predicted"/>
<dbReference type="PROSITE" id="PS51257">
    <property type="entry name" value="PROKAR_LIPOPROTEIN"/>
    <property type="match status" value="1"/>
</dbReference>
<evidence type="ECO:0000313" key="1">
    <source>
        <dbReference type="EMBL" id="QSQ20464.1"/>
    </source>
</evidence>
<evidence type="ECO:0008006" key="3">
    <source>
        <dbReference type="Google" id="ProtNLM"/>
    </source>
</evidence>
<evidence type="ECO:0000313" key="2">
    <source>
        <dbReference type="Proteomes" id="UP000662747"/>
    </source>
</evidence>
<protein>
    <recommendedName>
        <fullName evidence="3">Lipoprotein</fullName>
    </recommendedName>
</protein>
<organism evidence="1 2">
    <name type="scientific">Pyxidicoccus parkwayensis</name>
    <dbReference type="NCBI Taxonomy" id="2813578"/>
    <lineage>
        <taxon>Bacteria</taxon>
        <taxon>Pseudomonadati</taxon>
        <taxon>Myxococcota</taxon>
        <taxon>Myxococcia</taxon>
        <taxon>Myxococcales</taxon>
        <taxon>Cystobacterineae</taxon>
        <taxon>Myxococcaceae</taxon>
        <taxon>Pyxidicoccus</taxon>
    </lineage>
</organism>
<dbReference type="EMBL" id="CP071090">
    <property type="protein sequence ID" value="QSQ20464.1"/>
    <property type="molecule type" value="Genomic_DNA"/>
</dbReference>
<keyword evidence="2" id="KW-1185">Reference proteome</keyword>
<gene>
    <name evidence="1" type="ORF">JY651_35210</name>
</gene>
<sequence length="263" mass="28109">MHMKMAGRLLATTLLSLSVGCQDEGGGAWDERPLQTREAKTEARCIGRFEGIETCATGNATVSESEQGVNVSGVSAPETDGVSSNFAGAIGWSQRSTLPASGMKQLALAARDGDQVISTLKVSPGETEDLLILQPGFTGTAGGSHYQVRVYQDGTLVGTATHAPLEEVAVKRKRPWYWWLINFTGTWNQRADEPRSDGACVWGLEAGEDAFSVELDGVEVGGNELYLVEVIGSGHYPYTTFSGIDVTGEAGDFTILSESIRRE</sequence>
<dbReference type="RefSeq" id="WP_206722044.1">
    <property type="nucleotide sequence ID" value="NZ_CP071090.1"/>
</dbReference>
<name>A0ABX7NSS7_9BACT</name>